<dbReference type="InterPro" id="IPR011004">
    <property type="entry name" value="Trimer_LpxA-like_sf"/>
</dbReference>
<dbReference type="SUPFAM" id="SSF51161">
    <property type="entry name" value="Trimeric LpxA-like enzymes"/>
    <property type="match status" value="1"/>
</dbReference>
<name>A0A6B2NMR0_9RHOB</name>
<gene>
    <name evidence="5" type="ORF">G0P99_04835</name>
</gene>
<dbReference type="InterPro" id="IPR018357">
    <property type="entry name" value="Hexapep_transf_CS"/>
</dbReference>
<reference evidence="5" key="1">
    <citation type="submission" date="2020-02" db="EMBL/GenBank/DDBJ databases">
        <title>Delineation of the pyrene-degrading pathway in Roseobacter clade bacteria by genomic analysis.</title>
        <authorList>
            <person name="Zhou H."/>
            <person name="Wang H."/>
        </authorList>
    </citation>
    <scope>NUCLEOTIDE SEQUENCE</scope>
    <source>
        <strain evidence="5">PrR005</strain>
    </source>
</reference>
<evidence type="ECO:0000256" key="4">
    <source>
        <dbReference type="ARBA" id="ARBA00023315"/>
    </source>
</evidence>
<dbReference type="PANTHER" id="PTHR43300:SF11">
    <property type="entry name" value="ACETYLTRANSFERASE RV3034C-RELATED"/>
    <property type="match status" value="1"/>
</dbReference>
<dbReference type="PROSITE" id="PS00101">
    <property type="entry name" value="HEXAPEP_TRANSFERASES"/>
    <property type="match status" value="1"/>
</dbReference>
<dbReference type="AlphaFoldDB" id="A0A6B2NMR0"/>
<dbReference type="Gene3D" id="2.160.10.10">
    <property type="entry name" value="Hexapeptide repeat proteins"/>
    <property type="match status" value="1"/>
</dbReference>
<keyword evidence="4" id="KW-0012">Acyltransferase</keyword>
<dbReference type="CDD" id="cd03349">
    <property type="entry name" value="LbH_XAT"/>
    <property type="match status" value="1"/>
</dbReference>
<dbReference type="GO" id="GO:0016746">
    <property type="term" value="F:acyltransferase activity"/>
    <property type="evidence" value="ECO:0007669"/>
    <property type="project" value="UniProtKB-KW"/>
</dbReference>
<protein>
    <submittedName>
        <fullName evidence="5">CatB-related O-acetyltransferase</fullName>
    </submittedName>
</protein>
<organism evidence="5">
    <name type="scientific">Ruegeria sp. PrR005</name>
    <dbReference type="NCBI Taxonomy" id="2706882"/>
    <lineage>
        <taxon>Bacteria</taxon>
        <taxon>Pseudomonadati</taxon>
        <taxon>Pseudomonadota</taxon>
        <taxon>Alphaproteobacteria</taxon>
        <taxon>Rhodobacterales</taxon>
        <taxon>Roseobacteraceae</taxon>
        <taxon>Ruegeria</taxon>
    </lineage>
</organism>
<accession>A0A6B2NMR0</accession>
<dbReference type="InterPro" id="IPR050179">
    <property type="entry name" value="Trans_hexapeptide_repeat"/>
</dbReference>
<evidence type="ECO:0000313" key="5">
    <source>
        <dbReference type="EMBL" id="NDW44273.1"/>
    </source>
</evidence>
<evidence type="ECO:0000256" key="1">
    <source>
        <dbReference type="ARBA" id="ARBA00007274"/>
    </source>
</evidence>
<proteinExistence type="inferred from homology"/>
<dbReference type="InterPro" id="IPR001451">
    <property type="entry name" value="Hexapep"/>
</dbReference>
<comment type="caution">
    <text evidence="5">The sequence shown here is derived from an EMBL/GenBank/DDBJ whole genome shotgun (WGS) entry which is preliminary data.</text>
</comment>
<sequence length="202" mass="22256">MIFHGTGSIGAFSYTVDGHAYTTRIGRYCSIAGGCNIGQGNHPVDWLSSSPFQFQASFKIRTGEDFADREAYVSDQPKTELVRKAHEQLRARTTIGNDVWIGYGAIIISGLTIGDGAVIGAGAVVTRDVPSYAIVGGVPARILRYRFERPLIERLLKARWWDYAPWQLRHLDFSDSEAALSGVETMRSSNVPPYCPEEIAIT</sequence>
<evidence type="ECO:0000256" key="3">
    <source>
        <dbReference type="ARBA" id="ARBA00022737"/>
    </source>
</evidence>
<dbReference type="EMBL" id="JAAGOX010000007">
    <property type="protein sequence ID" value="NDW44273.1"/>
    <property type="molecule type" value="Genomic_DNA"/>
</dbReference>
<dbReference type="PANTHER" id="PTHR43300">
    <property type="entry name" value="ACETYLTRANSFERASE"/>
    <property type="match status" value="1"/>
</dbReference>
<keyword evidence="2 5" id="KW-0808">Transferase</keyword>
<comment type="similarity">
    <text evidence="1">Belongs to the transferase hexapeptide repeat family.</text>
</comment>
<dbReference type="Pfam" id="PF00132">
    <property type="entry name" value="Hexapep"/>
    <property type="match status" value="1"/>
</dbReference>
<keyword evidence="3" id="KW-0677">Repeat</keyword>
<evidence type="ECO:0000256" key="2">
    <source>
        <dbReference type="ARBA" id="ARBA00022679"/>
    </source>
</evidence>